<gene>
    <name evidence="1" type="ORF">DAERI_110116</name>
</gene>
<dbReference type="RefSeq" id="WP_103130274.1">
    <property type="nucleotide sequence ID" value="NZ_BFAG01000011.1"/>
</dbReference>
<comment type="caution">
    <text evidence="1">The sequence shown here is derived from an EMBL/GenBank/DDBJ whole genome shotgun (WGS) entry which is preliminary data.</text>
</comment>
<protein>
    <submittedName>
        <fullName evidence="1">Uncharacterized protein</fullName>
    </submittedName>
</protein>
<evidence type="ECO:0000313" key="1">
    <source>
        <dbReference type="EMBL" id="GBF06934.1"/>
    </source>
</evidence>
<keyword evidence="2" id="KW-1185">Reference proteome</keyword>
<accession>A0A2I9CXU8</accession>
<reference evidence="2" key="1">
    <citation type="submission" date="2018-01" db="EMBL/GenBank/DDBJ databases">
        <title>Draft Genome Sequence of the Radioresistant Bacterium Deinococcus aerius TR0125, Isolated from the Higher Atmosphere above Japan.</title>
        <authorList>
            <person name="Satoh K."/>
            <person name="Arai H."/>
            <person name="Sanzen T."/>
            <person name="Kawaguchi Y."/>
            <person name="Hayashi H."/>
            <person name="Yokobori S."/>
            <person name="Yamagishi A."/>
            <person name="Oono Y."/>
            <person name="Narumi I."/>
        </authorList>
    </citation>
    <scope>NUCLEOTIDE SEQUENCE [LARGE SCALE GENOMIC DNA]</scope>
    <source>
        <strain evidence="2">TR0125</strain>
    </source>
</reference>
<name>A0A2I9CXU8_9DEIO</name>
<dbReference type="Proteomes" id="UP000236569">
    <property type="component" value="Unassembled WGS sequence"/>
</dbReference>
<evidence type="ECO:0000313" key="2">
    <source>
        <dbReference type="Proteomes" id="UP000236569"/>
    </source>
</evidence>
<dbReference type="EMBL" id="BFAG01000011">
    <property type="protein sequence ID" value="GBF06934.1"/>
    <property type="molecule type" value="Genomic_DNA"/>
</dbReference>
<organism evidence="1 2">
    <name type="scientific">Deinococcus aerius</name>
    <dbReference type="NCBI Taxonomy" id="200253"/>
    <lineage>
        <taxon>Bacteria</taxon>
        <taxon>Thermotogati</taxon>
        <taxon>Deinococcota</taxon>
        <taxon>Deinococci</taxon>
        <taxon>Deinococcales</taxon>
        <taxon>Deinococcaceae</taxon>
        <taxon>Deinococcus</taxon>
    </lineage>
</organism>
<sequence length="115" mass="12271">MKPITPTMHGGLDYASCATMLAAPSLLNLSPGARTLSYLFAGSYLMVSALTDYPLAIRRMIPFPLHGKIELATVPALLLVAALQKETRDRAYFLGLAGTVAGAYSLTDWEANPDA</sequence>
<dbReference type="OrthoDB" id="129082at2"/>
<dbReference type="AlphaFoldDB" id="A0A2I9CXU8"/>
<proteinExistence type="predicted"/>